<keyword evidence="4" id="KW-0106">Calcium</keyword>
<accession>A0A2R5GP80</accession>
<dbReference type="InterPro" id="IPR024607">
    <property type="entry name" value="Sulfatase_CS"/>
</dbReference>
<dbReference type="Pfam" id="PF00884">
    <property type="entry name" value="Sulfatase"/>
    <property type="match status" value="1"/>
</dbReference>
<sequence length="516" mass="57547">MSNILRRGVALCAILVLALSTTLDATAPNIVVFYADDQGYGDHPFNNPDILDMPNFRRITAAGTTFSDGHSASAVCTPSRYGLLSGRSSHRALARGGVVRKPDKGSIFDEDERNKTLPAILSEAGYGTYMVGKWHLGQDMPGKTFDRDFSEAIERGPQDFGFDHSFWVSTSPNGPFQALIEDDHCTEAADMWVKRSKSPGRVVIKADRKLRTTVLERPYKAANEVSKKKLKSGVEISASFDVPYLMSNFTAQALGYLDQHMKTRPLDPFFLYFAATIPHLPVTAHPDFAGKSDFGLWADMYNELDFRAGQILDALEAHSVQDNTLFIWSSDNGPENIYSKLQKYGYDAQNGLRDNKRSFYEGGHRVPMIMQWPGVIAPGTTMNLPVSQVDFFATFAELAAVTFDGSVMAQDSSSFAHELHGTSGGSRHMFPLVAEDKNAVISMRFGNLKFVPEKEMCFNLDVDLAETKNIWKKIAKQHQKYLKSIVKSLEKDELYLNEISSEKEEYQALFSGDIFK</sequence>
<evidence type="ECO:0000256" key="5">
    <source>
        <dbReference type="SAM" id="SignalP"/>
    </source>
</evidence>
<evidence type="ECO:0000256" key="1">
    <source>
        <dbReference type="ARBA" id="ARBA00008779"/>
    </source>
</evidence>
<dbReference type="InterPro" id="IPR000917">
    <property type="entry name" value="Sulfatase_N"/>
</dbReference>
<proteinExistence type="inferred from homology"/>
<evidence type="ECO:0000256" key="2">
    <source>
        <dbReference type="ARBA" id="ARBA00022723"/>
    </source>
</evidence>
<dbReference type="Gene3D" id="3.30.1120.10">
    <property type="match status" value="1"/>
</dbReference>
<feature type="chain" id="PRO_5015351352" evidence="5">
    <location>
        <begin position="21"/>
        <end position="516"/>
    </location>
</feature>
<evidence type="ECO:0000256" key="3">
    <source>
        <dbReference type="ARBA" id="ARBA00022801"/>
    </source>
</evidence>
<reference evidence="7 8" key="1">
    <citation type="submission" date="2017-12" db="EMBL/GenBank/DDBJ databases">
        <title>Sequencing, de novo assembly and annotation of complete genome of a new Thraustochytrid species, strain FCC1311.</title>
        <authorList>
            <person name="Sedici K."/>
            <person name="Godart F."/>
            <person name="Aiese Cigliano R."/>
            <person name="Sanseverino W."/>
            <person name="Barakat M."/>
            <person name="Ortet P."/>
            <person name="Marechal E."/>
            <person name="Cagnac O."/>
            <person name="Amato A."/>
        </authorList>
    </citation>
    <scope>NUCLEOTIDE SEQUENCE [LARGE SCALE GENOMIC DNA]</scope>
</reference>
<dbReference type="GO" id="GO:0004065">
    <property type="term" value="F:arylsulfatase activity"/>
    <property type="evidence" value="ECO:0007669"/>
    <property type="project" value="TreeGrafter"/>
</dbReference>
<dbReference type="InterPro" id="IPR050738">
    <property type="entry name" value="Sulfatase"/>
</dbReference>
<dbReference type="InterPro" id="IPR017850">
    <property type="entry name" value="Alkaline_phosphatase_core_sf"/>
</dbReference>
<dbReference type="PANTHER" id="PTHR42693:SF53">
    <property type="entry name" value="ENDO-4-O-SULFATASE"/>
    <property type="match status" value="1"/>
</dbReference>
<dbReference type="AlphaFoldDB" id="A0A2R5GP80"/>
<organism evidence="7 8">
    <name type="scientific">Hondaea fermentalgiana</name>
    <dbReference type="NCBI Taxonomy" id="2315210"/>
    <lineage>
        <taxon>Eukaryota</taxon>
        <taxon>Sar</taxon>
        <taxon>Stramenopiles</taxon>
        <taxon>Bigyra</taxon>
        <taxon>Labyrinthulomycetes</taxon>
        <taxon>Thraustochytrida</taxon>
        <taxon>Thraustochytriidae</taxon>
        <taxon>Hondaea</taxon>
    </lineage>
</organism>
<evidence type="ECO:0000313" key="7">
    <source>
        <dbReference type="EMBL" id="GBG32109.1"/>
    </source>
</evidence>
<dbReference type="EMBL" id="BEYU01000115">
    <property type="protein sequence ID" value="GBG32109.1"/>
    <property type="molecule type" value="Genomic_DNA"/>
</dbReference>
<protein>
    <submittedName>
        <fullName evidence="7">Arylsulfatase</fullName>
    </submittedName>
</protein>
<feature type="domain" description="Sulfatase N-terminal" evidence="6">
    <location>
        <begin position="28"/>
        <end position="399"/>
    </location>
</feature>
<name>A0A2R5GP80_9STRA</name>
<dbReference type="SUPFAM" id="SSF53649">
    <property type="entry name" value="Alkaline phosphatase-like"/>
    <property type="match status" value="1"/>
</dbReference>
<dbReference type="Proteomes" id="UP000241890">
    <property type="component" value="Unassembled WGS sequence"/>
</dbReference>
<dbReference type="Gene3D" id="3.40.720.10">
    <property type="entry name" value="Alkaline Phosphatase, subunit A"/>
    <property type="match status" value="1"/>
</dbReference>
<keyword evidence="2" id="KW-0479">Metal-binding</keyword>
<dbReference type="InParanoid" id="A0A2R5GP80"/>
<evidence type="ECO:0000313" key="8">
    <source>
        <dbReference type="Proteomes" id="UP000241890"/>
    </source>
</evidence>
<comment type="caution">
    <text evidence="7">The sequence shown here is derived from an EMBL/GenBank/DDBJ whole genome shotgun (WGS) entry which is preliminary data.</text>
</comment>
<evidence type="ECO:0000259" key="6">
    <source>
        <dbReference type="Pfam" id="PF00884"/>
    </source>
</evidence>
<gene>
    <name evidence="7" type="ORF">FCC1311_083342</name>
</gene>
<keyword evidence="3" id="KW-0378">Hydrolase</keyword>
<dbReference type="PROSITE" id="PS00149">
    <property type="entry name" value="SULFATASE_2"/>
    <property type="match status" value="1"/>
</dbReference>
<comment type="similarity">
    <text evidence="1">Belongs to the sulfatase family.</text>
</comment>
<evidence type="ECO:0000256" key="4">
    <source>
        <dbReference type="ARBA" id="ARBA00022837"/>
    </source>
</evidence>
<feature type="signal peptide" evidence="5">
    <location>
        <begin position="1"/>
        <end position="20"/>
    </location>
</feature>
<keyword evidence="5" id="KW-0732">Signal</keyword>
<dbReference type="PANTHER" id="PTHR42693">
    <property type="entry name" value="ARYLSULFATASE FAMILY MEMBER"/>
    <property type="match status" value="1"/>
</dbReference>
<dbReference type="GO" id="GO:0046872">
    <property type="term" value="F:metal ion binding"/>
    <property type="evidence" value="ECO:0007669"/>
    <property type="project" value="UniProtKB-KW"/>
</dbReference>
<keyword evidence="8" id="KW-1185">Reference proteome</keyword>
<dbReference type="OrthoDB" id="195633at2759"/>